<proteinExistence type="predicted"/>
<dbReference type="PANTHER" id="PTHR37885:SF1">
    <property type="entry name" value="CMT1A DUPLICATED REGION TRANSCRIPT 4 PROTEIN"/>
    <property type="match status" value="1"/>
</dbReference>
<reference evidence="2" key="2">
    <citation type="journal article" date="2020" name="Biotechnol. Bioeng.">
        <title>Chromosome-scale scaffolds for the Chinese hamster reference genome assembly to facilitate the study of the CHO epigenome.</title>
        <authorList>
            <person name="Hilliard W."/>
            <person name="MacDonald M."/>
            <person name="Lee K.H."/>
        </authorList>
    </citation>
    <scope>NUCLEOTIDE SEQUENCE [LARGE SCALE GENOMIC DNA]</scope>
    <source>
        <strain evidence="2">17A/GY</strain>
    </source>
</reference>
<name>A0A9J7KBT0_CRIGR</name>
<keyword evidence="2" id="KW-1185">Reference proteome</keyword>
<evidence type="ECO:0000313" key="3">
    <source>
        <dbReference type="RefSeq" id="XP_035304012.1"/>
    </source>
</evidence>
<dbReference type="GeneID" id="100762581"/>
<feature type="region of interest" description="Disordered" evidence="1">
    <location>
        <begin position="69"/>
        <end position="100"/>
    </location>
</feature>
<evidence type="ECO:0000256" key="1">
    <source>
        <dbReference type="SAM" id="MobiDB-lite"/>
    </source>
</evidence>
<accession>A0A9J7KBT0</accession>
<evidence type="ECO:0000313" key="2">
    <source>
        <dbReference type="Proteomes" id="UP001108280"/>
    </source>
</evidence>
<sequence length="172" mass="19782">MDRQPLARNHDDYRKATDVELTENIGLPLKLLENHEPWPAYVTYTSPAVKRLIDKSRVRELECMHAAEENRKPKRLSKPNYMQLKRKKSSKSSEIVKDAPSDARLSTRELYSATNIAPIILEPTQSQLEVREGPTSNYNKIIFSRRPVMWKLPYGLLQSSQEMHAKVPAATP</sequence>
<dbReference type="AlphaFoldDB" id="A0A9J7KBT0"/>
<protein>
    <submittedName>
        <fullName evidence="3">CMT1A duplicated region transcript 4 protein</fullName>
    </submittedName>
</protein>
<dbReference type="Proteomes" id="UP001108280">
    <property type="component" value="Chromosome 7"/>
</dbReference>
<dbReference type="CTD" id="284040"/>
<reference evidence="2" key="1">
    <citation type="journal article" date="2018" name="Biotechnol. Bioeng.">
        <title>A reference genome of the Chinese hamster based on a hybrid assembly strategy.</title>
        <authorList>
            <person name="Rupp O."/>
            <person name="MacDonald M.L."/>
            <person name="Li S."/>
            <person name="Dhiman H."/>
            <person name="Polson S."/>
            <person name="Griep S."/>
            <person name="Heffner K."/>
            <person name="Hernandez I."/>
            <person name="Brinkrolf K."/>
            <person name="Jadhav V."/>
            <person name="Samoudi M."/>
            <person name="Hao H."/>
            <person name="Kingham B."/>
            <person name="Goesmann A."/>
            <person name="Betenbaugh M.J."/>
            <person name="Lewis N.E."/>
            <person name="Borth N."/>
            <person name="Lee K.H."/>
        </authorList>
    </citation>
    <scope>NUCLEOTIDE SEQUENCE [LARGE SCALE GENOMIC DNA]</scope>
    <source>
        <strain evidence="2">17A/GY</strain>
    </source>
</reference>
<dbReference type="KEGG" id="cge:100762581"/>
<dbReference type="OrthoDB" id="9831498at2759"/>
<reference evidence="3" key="3">
    <citation type="submission" date="2025-08" db="UniProtKB">
        <authorList>
            <consortium name="RefSeq"/>
        </authorList>
    </citation>
    <scope>IDENTIFICATION</scope>
    <source>
        <strain evidence="3">17A/GY</strain>
        <tissue evidence="3">Liver</tissue>
    </source>
</reference>
<organism evidence="2 3">
    <name type="scientific">Cricetulus griseus</name>
    <name type="common">Chinese hamster</name>
    <name type="synonym">Cricetulus barabensis griseus</name>
    <dbReference type="NCBI Taxonomy" id="10029"/>
    <lineage>
        <taxon>Eukaryota</taxon>
        <taxon>Metazoa</taxon>
        <taxon>Chordata</taxon>
        <taxon>Craniata</taxon>
        <taxon>Vertebrata</taxon>
        <taxon>Euteleostomi</taxon>
        <taxon>Mammalia</taxon>
        <taxon>Eutheria</taxon>
        <taxon>Euarchontoglires</taxon>
        <taxon>Glires</taxon>
        <taxon>Rodentia</taxon>
        <taxon>Myomorpha</taxon>
        <taxon>Muroidea</taxon>
        <taxon>Cricetidae</taxon>
        <taxon>Cricetinae</taxon>
        <taxon>Cricetulus</taxon>
    </lineage>
</organism>
<dbReference type="Pfam" id="PF15213">
    <property type="entry name" value="CDRT4"/>
    <property type="match status" value="1"/>
</dbReference>
<dbReference type="PANTHER" id="PTHR37885">
    <property type="entry name" value="CMT1A DUPLICATED REGION TRANSCRIPT 4 PROTEIN"/>
    <property type="match status" value="1"/>
</dbReference>
<gene>
    <name evidence="3" type="primary">Cdrt4</name>
</gene>
<dbReference type="InterPro" id="IPR029185">
    <property type="entry name" value="CDRT4"/>
</dbReference>
<dbReference type="RefSeq" id="XP_035304012.1">
    <property type="nucleotide sequence ID" value="XM_035448121.1"/>
</dbReference>